<dbReference type="InterPro" id="IPR011009">
    <property type="entry name" value="Kinase-like_dom_sf"/>
</dbReference>
<dbReference type="GO" id="GO:0016301">
    <property type="term" value="F:kinase activity"/>
    <property type="evidence" value="ECO:0007669"/>
    <property type="project" value="UniProtKB-KW"/>
</dbReference>
<dbReference type="InterPro" id="IPR016477">
    <property type="entry name" value="Fructo-/Ketosamine-3-kinase"/>
</dbReference>
<comment type="caution">
    <text evidence="3">The sequence shown here is derived from an EMBL/GenBank/DDBJ whole genome shotgun (WGS) entry which is preliminary data.</text>
</comment>
<dbReference type="PANTHER" id="PTHR12149">
    <property type="entry name" value="FRUCTOSAMINE 3 KINASE-RELATED PROTEIN"/>
    <property type="match status" value="1"/>
</dbReference>
<keyword evidence="2" id="KW-0808">Transferase</keyword>
<reference evidence="3 4" key="1">
    <citation type="submission" date="2021-05" db="EMBL/GenBank/DDBJ databases">
        <title>A Polyphasic approach of four new species of the genus Ohtaekwangia: Ohtaekwangia histidinii sp. nov., Ohtaekwangia cretensis sp. nov., Ohtaekwangia indiensis sp. nov., Ohtaekwangia reichenbachii sp. nov. from diverse environment.</title>
        <authorList>
            <person name="Octaviana S."/>
        </authorList>
    </citation>
    <scope>NUCLEOTIDE SEQUENCE [LARGE SCALE GENOMIC DNA]</scope>
    <source>
        <strain evidence="3 4">PWU20</strain>
    </source>
</reference>
<dbReference type="Gene3D" id="3.30.200.20">
    <property type="entry name" value="Phosphorylase Kinase, domain 1"/>
    <property type="match status" value="1"/>
</dbReference>
<dbReference type="Pfam" id="PF03881">
    <property type="entry name" value="Fructosamin_kin"/>
    <property type="match status" value="1"/>
</dbReference>
<evidence type="ECO:0000313" key="3">
    <source>
        <dbReference type="EMBL" id="MBT1703069.1"/>
    </source>
</evidence>
<dbReference type="Proteomes" id="UP000772618">
    <property type="component" value="Unassembled WGS sequence"/>
</dbReference>
<dbReference type="RefSeq" id="WP_254153032.1">
    <property type="nucleotide sequence ID" value="NZ_JAHESD010000011.1"/>
</dbReference>
<evidence type="ECO:0000256" key="2">
    <source>
        <dbReference type="PIRNR" id="PIRNR006221"/>
    </source>
</evidence>
<dbReference type="Gene3D" id="3.90.1200.10">
    <property type="match status" value="1"/>
</dbReference>
<name>A0ABS5VQK9_9BACT</name>
<keyword evidence="2 3" id="KW-0418">Kinase</keyword>
<dbReference type="PANTHER" id="PTHR12149:SF8">
    <property type="entry name" value="PROTEIN-RIBULOSAMINE 3-KINASE"/>
    <property type="match status" value="1"/>
</dbReference>
<organism evidence="3 4">
    <name type="scientific">Chryseosolibacter indicus</name>
    <dbReference type="NCBI Taxonomy" id="2782351"/>
    <lineage>
        <taxon>Bacteria</taxon>
        <taxon>Pseudomonadati</taxon>
        <taxon>Bacteroidota</taxon>
        <taxon>Cytophagia</taxon>
        <taxon>Cytophagales</taxon>
        <taxon>Chryseotaleaceae</taxon>
        <taxon>Chryseosolibacter</taxon>
    </lineage>
</organism>
<comment type="similarity">
    <text evidence="1 2">Belongs to the fructosamine kinase family.</text>
</comment>
<accession>A0ABS5VQK9</accession>
<gene>
    <name evidence="3" type="ORF">KK060_07240</name>
</gene>
<sequence length="289" mass="32535">MRSVIPPEVVGILNSQGITVIDFSPAAGGCINNGGRLTTSNRDLFLKWNLATTFPGMFEAEARGLKLLSGTNTFTIPEVISHNAIGEYQYLLLSYVNSQPKNPYFWLKFGRKLAELHLHSNTYFGLAYNNYIGSLEQVNHPVLNGIEFFIEKRLKVQLNLALNNNLVDTGIVKNFEKLFLKLPSLLTDERPALIHGDLWSGNLMVDENGNPCLIDPAVCYANREADLAMTTLFGGFDVSYVNEYNTVYPLPPGYKERLEIYKLYPLLVHVNLFGRSYLNQVVSILNYFV</sequence>
<dbReference type="PIRSF" id="PIRSF006221">
    <property type="entry name" value="Ketosamine-3-kinase"/>
    <property type="match status" value="1"/>
</dbReference>
<keyword evidence="4" id="KW-1185">Reference proteome</keyword>
<dbReference type="SUPFAM" id="SSF56112">
    <property type="entry name" value="Protein kinase-like (PK-like)"/>
    <property type="match status" value="1"/>
</dbReference>
<dbReference type="EMBL" id="JAHESD010000011">
    <property type="protein sequence ID" value="MBT1703069.1"/>
    <property type="molecule type" value="Genomic_DNA"/>
</dbReference>
<evidence type="ECO:0000313" key="4">
    <source>
        <dbReference type="Proteomes" id="UP000772618"/>
    </source>
</evidence>
<evidence type="ECO:0000256" key="1">
    <source>
        <dbReference type="ARBA" id="ARBA00009460"/>
    </source>
</evidence>
<protein>
    <submittedName>
        <fullName evidence="3">Fructosamine kinase family protein</fullName>
    </submittedName>
</protein>
<proteinExistence type="inferred from homology"/>